<organism evidence="1">
    <name type="scientific">Dichomitus squalens</name>
    <dbReference type="NCBI Taxonomy" id="114155"/>
    <lineage>
        <taxon>Eukaryota</taxon>
        <taxon>Fungi</taxon>
        <taxon>Dikarya</taxon>
        <taxon>Basidiomycota</taxon>
        <taxon>Agaricomycotina</taxon>
        <taxon>Agaricomycetes</taxon>
        <taxon>Polyporales</taxon>
        <taxon>Polyporaceae</taxon>
        <taxon>Dichomitus</taxon>
    </lineage>
</organism>
<gene>
    <name evidence="1" type="ORF">BD311DRAFT_402182</name>
</gene>
<evidence type="ECO:0000313" key="1">
    <source>
        <dbReference type="EMBL" id="TBU27185.1"/>
    </source>
</evidence>
<dbReference type="Proteomes" id="UP000292957">
    <property type="component" value="Unassembled WGS sequence"/>
</dbReference>
<proteinExistence type="predicted"/>
<reference evidence="1" key="1">
    <citation type="submission" date="2019-01" db="EMBL/GenBank/DDBJ databases">
        <title>Draft genome sequences of three monokaryotic isolates of the white-rot basidiomycete fungus Dichomitus squalens.</title>
        <authorList>
            <consortium name="DOE Joint Genome Institute"/>
            <person name="Lopez S.C."/>
            <person name="Andreopoulos B."/>
            <person name="Pangilinan J."/>
            <person name="Lipzen A."/>
            <person name="Riley R."/>
            <person name="Ahrendt S."/>
            <person name="Ng V."/>
            <person name="Barry K."/>
            <person name="Daum C."/>
            <person name="Grigoriev I.V."/>
            <person name="Hilden K.S."/>
            <person name="Makela M.R."/>
            <person name="de Vries R.P."/>
        </authorList>
    </citation>
    <scope>NUCLEOTIDE SEQUENCE [LARGE SCALE GENOMIC DNA]</scope>
    <source>
        <strain evidence="1">OM18370.1</strain>
    </source>
</reference>
<dbReference type="EMBL" id="ML143435">
    <property type="protein sequence ID" value="TBU27185.1"/>
    <property type="molecule type" value="Genomic_DNA"/>
</dbReference>
<sequence length="72" mass="7459">MHGPYLVLTCVPVPGTWRLGGRPASVRETAGSDSYSAGRRMSSVPPAALSISSSWLGRGHGACSTLQGLAFK</sequence>
<dbReference type="AlphaFoldDB" id="A0A4Q9MIF0"/>
<name>A0A4Q9MIF0_9APHY</name>
<protein>
    <submittedName>
        <fullName evidence="1">Uncharacterized protein</fullName>
    </submittedName>
</protein>
<accession>A0A4Q9MIF0</accession>